<dbReference type="Gene3D" id="3.40.50.300">
    <property type="entry name" value="P-loop containing nucleotide triphosphate hydrolases"/>
    <property type="match status" value="2"/>
</dbReference>
<dbReference type="Proteomes" id="UP000008631">
    <property type="component" value="Chromosome"/>
</dbReference>
<dbReference type="InterPro" id="IPR010614">
    <property type="entry name" value="RAD3-like_helicase_DEAD"/>
</dbReference>
<dbReference type="SUPFAM" id="SSF52540">
    <property type="entry name" value="P-loop containing nucleoside triphosphate hydrolases"/>
    <property type="match status" value="2"/>
</dbReference>
<keyword evidence="12" id="KW-0234">DNA repair</keyword>
<evidence type="ECO:0000256" key="14">
    <source>
        <dbReference type="ARBA" id="ARBA00038058"/>
    </source>
</evidence>
<dbReference type="GO" id="GO:0005524">
    <property type="term" value="F:ATP binding"/>
    <property type="evidence" value="ECO:0007669"/>
    <property type="project" value="UniProtKB-KW"/>
</dbReference>
<dbReference type="InterPro" id="IPR006555">
    <property type="entry name" value="ATP-dep_Helicase_C"/>
</dbReference>
<feature type="region of interest" description="Disordered" evidence="18">
    <location>
        <begin position="1"/>
        <end position="28"/>
    </location>
</feature>
<evidence type="ECO:0000256" key="7">
    <source>
        <dbReference type="ARBA" id="ARBA00022806"/>
    </source>
</evidence>
<dbReference type="eggNOG" id="COG1199">
    <property type="taxonomic scope" value="Bacteria"/>
</dbReference>
<evidence type="ECO:0000256" key="11">
    <source>
        <dbReference type="ARBA" id="ARBA00023125"/>
    </source>
</evidence>
<sequence length="693" mass="77129">MKRKETERSAPTQRRAGPLDGDIDAALGPGGPIQRAMGQYEARSQQLEMARAVARAIRDRRHLLVEAGTGVGKSFAYLVPSILAAVERGLKVVVSTHTIALQEQLIHKDLPFLRDALGRDFSAALVKGRSNYLSLRRLQVARARSFGMLTRPDEFTALRSLEEWVKRTPEGSRSDLDFPMPPSVWDEVQSEDGNCLGRRCPTHADCFFFAARKAMFSAQLLIVNHALYIIDLSLRSQGLSFLPDHQVVVFDEAHTLESVASDHLGPRVSSTAVDRLLTRLFNERTGKGLLPAYAREHPDLLDAVFVTRRAAHQFFDFVRDASQDPRGPIAPNGRVRRATGWRDTLGEELRKLATQIHLAAQRIDREEERVELEAARDRCESLAASLHAWLELGPDRGDWVDWVEIEAGPRPRVTLASSPLEIGPILRDQLFRRVPTVILASATLAVGKPPSFRFASTRLGLDDSTPFDTCLLGSPFDYRNQARVLIVKDLPDPSTAPGDFEQRAIAVLPSLIELTQGKAFVLFTSLAMLERAARQLRPWFDQRGLRLLAQNDGLSRTRMLELFRADIHSVLFGAESFWQGVDVPGETLSQVIVVRLPFSVPDRPLLEARLEAIKTRGGNPFLEFQVPEAAIKLKQGFGRLIRSRSDQGIVSLLDPRILTKPYGRILLDSLPNCPREQIAPTSLLGGSETSMSS</sequence>
<evidence type="ECO:0000256" key="4">
    <source>
        <dbReference type="ARBA" id="ARBA00022741"/>
    </source>
</evidence>
<dbReference type="STRING" id="575540.Isop_1478"/>
<keyword evidence="3" id="KW-0479">Metal-binding</keyword>
<keyword evidence="8" id="KW-0067">ATP-binding</keyword>
<dbReference type="RefSeq" id="WP_013564351.1">
    <property type="nucleotide sequence ID" value="NC_014962.1"/>
</dbReference>
<dbReference type="GO" id="GO:0006281">
    <property type="term" value="P:DNA repair"/>
    <property type="evidence" value="ECO:0007669"/>
    <property type="project" value="UniProtKB-KW"/>
</dbReference>
<comment type="catalytic activity">
    <reaction evidence="16">
        <text>ATP + H2O = ADP + phosphate + H(+)</text>
        <dbReference type="Rhea" id="RHEA:13065"/>
        <dbReference type="ChEBI" id="CHEBI:15377"/>
        <dbReference type="ChEBI" id="CHEBI:15378"/>
        <dbReference type="ChEBI" id="CHEBI:30616"/>
        <dbReference type="ChEBI" id="CHEBI:43474"/>
        <dbReference type="ChEBI" id="CHEBI:456216"/>
        <dbReference type="EC" id="5.6.2.3"/>
    </reaction>
</comment>
<evidence type="ECO:0000256" key="6">
    <source>
        <dbReference type="ARBA" id="ARBA00022801"/>
    </source>
</evidence>
<accession>E8QY73</accession>
<dbReference type="HOGENOM" id="CLU_012117_2_0_0"/>
<protein>
    <recommendedName>
        <fullName evidence="15">DNA 5'-3' helicase</fullName>
        <ecNumber evidence="15">5.6.2.3</ecNumber>
    </recommendedName>
</protein>
<dbReference type="SMART" id="SM00487">
    <property type="entry name" value="DEXDc"/>
    <property type="match status" value="1"/>
</dbReference>
<dbReference type="PANTHER" id="PTHR11472">
    <property type="entry name" value="DNA REPAIR DEAD HELICASE RAD3/XP-D SUBFAMILY MEMBER"/>
    <property type="match status" value="1"/>
</dbReference>
<dbReference type="FunCoup" id="E8QY73">
    <property type="interactions" value="139"/>
</dbReference>
<evidence type="ECO:0000256" key="3">
    <source>
        <dbReference type="ARBA" id="ARBA00022723"/>
    </source>
</evidence>
<dbReference type="GO" id="GO:0016818">
    <property type="term" value="F:hydrolase activity, acting on acid anhydrides, in phosphorus-containing anhydrides"/>
    <property type="evidence" value="ECO:0007669"/>
    <property type="project" value="InterPro"/>
</dbReference>
<dbReference type="Pfam" id="PF00270">
    <property type="entry name" value="DEAD"/>
    <property type="match status" value="1"/>
</dbReference>
<keyword evidence="13" id="KW-0413">Isomerase</keyword>
<reference key="1">
    <citation type="submission" date="2010-11" db="EMBL/GenBank/DDBJ databases">
        <title>The complete sequence of chromosome of Isophaera pallida ATCC 43644.</title>
        <authorList>
            <consortium name="US DOE Joint Genome Institute (JGI-PGF)"/>
            <person name="Lucas S."/>
            <person name="Copeland A."/>
            <person name="Lapidus A."/>
            <person name="Bruce D."/>
            <person name="Goodwin L."/>
            <person name="Pitluck S."/>
            <person name="Kyrpides N."/>
            <person name="Mavromatis K."/>
            <person name="Pagani I."/>
            <person name="Ivanova N."/>
            <person name="Saunders E."/>
            <person name="Brettin T."/>
            <person name="Detter J.C."/>
            <person name="Han C."/>
            <person name="Tapia R."/>
            <person name="Land M."/>
            <person name="Hauser L."/>
            <person name="Markowitz V."/>
            <person name="Cheng J.-F."/>
            <person name="Hugenholtz P."/>
            <person name="Woyke T."/>
            <person name="Wu D."/>
            <person name="Eisen J.A."/>
        </authorList>
    </citation>
    <scope>NUCLEOTIDE SEQUENCE</scope>
    <source>
        <strain>ATCC 43644</strain>
    </source>
</reference>
<evidence type="ECO:0000256" key="12">
    <source>
        <dbReference type="ARBA" id="ARBA00023204"/>
    </source>
</evidence>
<keyword evidence="4" id="KW-0547">Nucleotide-binding</keyword>
<dbReference type="EMBL" id="CP002353">
    <property type="protein sequence ID" value="ADV62063.1"/>
    <property type="molecule type" value="Genomic_DNA"/>
</dbReference>
<dbReference type="SMART" id="SM00488">
    <property type="entry name" value="DEXDc2"/>
    <property type="match status" value="1"/>
</dbReference>
<evidence type="ECO:0000313" key="20">
    <source>
        <dbReference type="EMBL" id="ADV62063.1"/>
    </source>
</evidence>
<keyword evidence="2" id="KW-0004">4Fe-4S</keyword>
<dbReference type="InterPro" id="IPR011545">
    <property type="entry name" value="DEAD/DEAH_box_helicase_dom"/>
</dbReference>
<dbReference type="Pfam" id="PF06733">
    <property type="entry name" value="DEAD_2"/>
    <property type="match status" value="1"/>
</dbReference>
<dbReference type="PANTHER" id="PTHR11472:SF34">
    <property type="entry name" value="REGULATOR OF TELOMERE ELONGATION HELICASE 1"/>
    <property type="match status" value="1"/>
</dbReference>
<keyword evidence="11" id="KW-0238">DNA-binding</keyword>
<evidence type="ECO:0000256" key="8">
    <source>
        <dbReference type="ARBA" id="ARBA00022840"/>
    </source>
</evidence>
<dbReference type="KEGG" id="ipa:Isop_1478"/>
<evidence type="ECO:0000256" key="5">
    <source>
        <dbReference type="ARBA" id="ARBA00022763"/>
    </source>
</evidence>
<dbReference type="InterPro" id="IPR045028">
    <property type="entry name" value="DinG/Rad3-like"/>
</dbReference>
<dbReference type="Pfam" id="PF13307">
    <property type="entry name" value="Helicase_C_2"/>
    <property type="match status" value="1"/>
</dbReference>
<dbReference type="SMART" id="SM00491">
    <property type="entry name" value="HELICc2"/>
    <property type="match status" value="1"/>
</dbReference>
<dbReference type="InParanoid" id="E8QY73"/>
<keyword evidence="6" id="KW-0378">Hydrolase</keyword>
<keyword evidence="9" id="KW-0408">Iron</keyword>
<organism evidence="20 21">
    <name type="scientific">Isosphaera pallida (strain ATCC 43644 / DSM 9630 / IS1B)</name>
    <dbReference type="NCBI Taxonomy" id="575540"/>
    <lineage>
        <taxon>Bacteria</taxon>
        <taxon>Pseudomonadati</taxon>
        <taxon>Planctomycetota</taxon>
        <taxon>Planctomycetia</taxon>
        <taxon>Isosphaerales</taxon>
        <taxon>Isosphaeraceae</taxon>
        <taxon>Isosphaera</taxon>
    </lineage>
</organism>
<keyword evidence="10" id="KW-0411">Iron-sulfur</keyword>
<comment type="cofactor">
    <cofactor evidence="1">
        <name>[4Fe-4S] cluster</name>
        <dbReference type="ChEBI" id="CHEBI:49883"/>
    </cofactor>
</comment>
<evidence type="ECO:0000259" key="19">
    <source>
        <dbReference type="PROSITE" id="PS51193"/>
    </source>
</evidence>
<evidence type="ECO:0000256" key="9">
    <source>
        <dbReference type="ARBA" id="ARBA00023004"/>
    </source>
</evidence>
<feature type="coiled-coil region" evidence="17">
    <location>
        <begin position="349"/>
        <end position="385"/>
    </location>
</feature>
<keyword evidence="7 20" id="KW-0347">Helicase</keyword>
<dbReference type="InterPro" id="IPR027417">
    <property type="entry name" value="P-loop_NTPase"/>
</dbReference>
<dbReference type="InterPro" id="IPR014013">
    <property type="entry name" value="Helic_SF1/SF2_ATP-bd_DinG/Rad3"/>
</dbReference>
<name>E8QY73_ISOPI</name>
<evidence type="ECO:0000256" key="15">
    <source>
        <dbReference type="ARBA" id="ARBA00044969"/>
    </source>
</evidence>
<dbReference type="InterPro" id="IPR006554">
    <property type="entry name" value="Helicase-like_DEXD_c2"/>
</dbReference>
<gene>
    <name evidence="20" type="ordered locus">Isop_1478</name>
</gene>
<reference evidence="20 21" key="2">
    <citation type="journal article" date="2011" name="Stand. Genomic Sci.">
        <title>Complete genome sequence of Isosphaera pallida type strain (IS1B).</title>
        <authorList>
            <consortium name="US DOE Joint Genome Institute (JGI-PGF)"/>
            <person name="Goker M."/>
            <person name="Cleland D."/>
            <person name="Saunders E."/>
            <person name="Lapidus A."/>
            <person name="Nolan M."/>
            <person name="Lucas S."/>
            <person name="Hammon N."/>
            <person name="Deshpande S."/>
            <person name="Cheng J.F."/>
            <person name="Tapia R."/>
            <person name="Han C."/>
            <person name="Goodwin L."/>
            <person name="Pitluck S."/>
            <person name="Liolios K."/>
            <person name="Pagani I."/>
            <person name="Ivanova N."/>
            <person name="Mavromatis K."/>
            <person name="Pati A."/>
            <person name="Chen A."/>
            <person name="Palaniappan K."/>
            <person name="Land M."/>
            <person name="Hauser L."/>
            <person name="Chang Y.J."/>
            <person name="Jeffries C.D."/>
            <person name="Detter J.C."/>
            <person name="Beck B."/>
            <person name="Woyke T."/>
            <person name="Bristow J."/>
            <person name="Eisen J.A."/>
            <person name="Markowitz V."/>
            <person name="Hugenholtz P."/>
            <person name="Kyrpides N.C."/>
            <person name="Klenk H.P."/>
        </authorList>
    </citation>
    <scope>NUCLEOTIDE SEQUENCE [LARGE SCALE GENOMIC DNA]</scope>
    <source>
        <strain evidence="21">ATCC 43644 / DSM 9630 / IS1B</strain>
    </source>
</reference>
<dbReference type="AlphaFoldDB" id="E8QY73"/>
<keyword evidence="17" id="KW-0175">Coiled coil</keyword>
<feature type="domain" description="Helicase ATP-binding" evidence="19">
    <location>
        <begin position="32"/>
        <end position="330"/>
    </location>
</feature>
<comment type="similarity">
    <text evidence="14">Belongs to the helicase family. DinG subfamily.</text>
</comment>
<evidence type="ECO:0000256" key="10">
    <source>
        <dbReference type="ARBA" id="ARBA00023014"/>
    </source>
</evidence>
<dbReference type="GO" id="GO:0051539">
    <property type="term" value="F:4 iron, 4 sulfur cluster binding"/>
    <property type="evidence" value="ECO:0007669"/>
    <property type="project" value="UniProtKB-KW"/>
</dbReference>
<keyword evidence="21" id="KW-1185">Reference proteome</keyword>
<dbReference type="PROSITE" id="PS51193">
    <property type="entry name" value="HELICASE_ATP_BIND_2"/>
    <property type="match status" value="1"/>
</dbReference>
<evidence type="ECO:0000313" key="21">
    <source>
        <dbReference type="Proteomes" id="UP000008631"/>
    </source>
</evidence>
<evidence type="ECO:0000256" key="2">
    <source>
        <dbReference type="ARBA" id="ARBA00022485"/>
    </source>
</evidence>
<dbReference type="GO" id="GO:0046872">
    <property type="term" value="F:metal ion binding"/>
    <property type="evidence" value="ECO:0007669"/>
    <property type="project" value="UniProtKB-KW"/>
</dbReference>
<dbReference type="GO" id="GO:0003677">
    <property type="term" value="F:DNA binding"/>
    <property type="evidence" value="ECO:0007669"/>
    <property type="project" value="UniProtKB-KW"/>
</dbReference>
<dbReference type="GO" id="GO:0043139">
    <property type="term" value="F:5'-3' DNA helicase activity"/>
    <property type="evidence" value="ECO:0007669"/>
    <property type="project" value="UniProtKB-EC"/>
</dbReference>
<dbReference type="EC" id="5.6.2.3" evidence="15"/>
<evidence type="ECO:0000256" key="17">
    <source>
        <dbReference type="SAM" id="Coils"/>
    </source>
</evidence>
<evidence type="ECO:0000256" key="18">
    <source>
        <dbReference type="SAM" id="MobiDB-lite"/>
    </source>
</evidence>
<evidence type="ECO:0000256" key="16">
    <source>
        <dbReference type="ARBA" id="ARBA00048954"/>
    </source>
</evidence>
<evidence type="ECO:0000256" key="1">
    <source>
        <dbReference type="ARBA" id="ARBA00001966"/>
    </source>
</evidence>
<evidence type="ECO:0000256" key="13">
    <source>
        <dbReference type="ARBA" id="ARBA00023235"/>
    </source>
</evidence>
<dbReference type="InterPro" id="IPR014001">
    <property type="entry name" value="Helicase_ATP-bd"/>
</dbReference>
<keyword evidence="5" id="KW-0227">DNA damage</keyword>
<proteinExistence type="inferred from homology"/>